<dbReference type="AlphaFoldDB" id="A0A6N3H5E2"/>
<protein>
    <submittedName>
        <fullName evidence="1">Uncharacterized protein</fullName>
    </submittedName>
</protein>
<dbReference type="EMBL" id="CACRUB010000054">
    <property type="protein sequence ID" value="VYU71593.1"/>
    <property type="molecule type" value="Genomic_DNA"/>
</dbReference>
<sequence>MCNENLKHAPIMPIAAKPSQYGIDPSLVKRRVAELPGMCSLRLAELFPELPPVIYPGGQDALDKLYQVAMEELRKVDMSFIKPGQSVNILASHHGFTLLGGQPYAILIKATRDAIIEKTGCRDVRLRAGVGMRFRETEEYIRRYQLDEYFGPGKTKGVAPIDEGIPIETEVGTLYGIKAVYDADWIVHCHHTDVREVHFHRQVDKAVKPFGMSYARIETRSTYHQNLGPRAANFTARAIFESPFVQSKFAFASFLNVGPHGVIGVDADNDLYAVNDRATFVGCQLYGKVMTLFGKIDECIAVLDFPCPVPYVFSAGVIYANFTGANQDLYDMEGTPLPPYTWYTEAFYKRNGKPILNDIPPLNPAIKMCVHNYAWTGYPSAFFSDHIPTVVVGQEQADLFDMEPMNIEYMSHAVVAKTTESAMDFAYKTTGTDKVIIFDGAMGGLNCSESLADLLITKAPEVSKEVDEILMPKWFRQRGVDVSILKSLAQK</sequence>
<reference evidence="1" key="1">
    <citation type="submission" date="2019-11" db="EMBL/GenBank/DDBJ databases">
        <authorList>
            <person name="Feng L."/>
        </authorList>
    </citation>
    <scope>NUCLEOTIDE SEQUENCE</scope>
    <source>
        <strain evidence="1">FplautiiLFYP42</strain>
    </source>
</reference>
<accession>A0A6N3H5E2</accession>
<organism evidence="1">
    <name type="scientific">Flavonifractor plautii</name>
    <name type="common">Fusobacterium plautii</name>
    <dbReference type="NCBI Taxonomy" id="292800"/>
    <lineage>
        <taxon>Bacteria</taxon>
        <taxon>Bacillati</taxon>
        <taxon>Bacillota</taxon>
        <taxon>Clostridia</taxon>
        <taxon>Eubacteriales</taxon>
        <taxon>Oscillospiraceae</taxon>
        <taxon>Flavonifractor</taxon>
    </lineage>
</organism>
<name>A0A6N3H5E2_FLAPL</name>
<dbReference type="RefSeq" id="WP_148341828.1">
    <property type="nucleotide sequence ID" value="NZ_CACRUB010000054.1"/>
</dbReference>
<gene>
    <name evidence="1" type="ORF">FPLFYP42_03585</name>
</gene>
<evidence type="ECO:0000313" key="1">
    <source>
        <dbReference type="EMBL" id="VYU71593.1"/>
    </source>
</evidence>
<proteinExistence type="predicted"/>